<reference evidence="2" key="1">
    <citation type="submission" date="2017-10" db="EMBL/GenBank/DDBJ databases">
        <authorList>
            <person name="Frank J."/>
        </authorList>
    </citation>
    <scope>NUCLEOTIDE SEQUENCE [LARGE SCALE GENOMIC DNA]</scope>
</reference>
<dbReference type="Proteomes" id="UP000221734">
    <property type="component" value="Chromosome Kuenenia_stuttgartiensis_MBR1"/>
</dbReference>
<organism evidence="1 2">
    <name type="scientific">Kuenenia stuttgartiensis</name>
    <dbReference type="NCBI Taxonomy" id="174633"/>
    <lineage>
        <taxon>Bacteria</taxon>
        <taxon>Pseudomonadati</taxon>
        <taxon>Planctomycetota</taxon>
        <taxon>Candidatus Brocadiia</taxon>
        <taxon>Candidatus Brocadiales</taxon>
        <taxon>Candidatus Brocadiaceae</taxon>
        <taxon>Candidatus Kuenenia</taxon>
    </lineage>
</organism>
<protein>
    <submittedName>
        <fullName evidence="1">Uncharacterized protein</fullName>
    </submittedName>
</protein>
<dbReference type="Gene3D" id="3.90.220.20">
    <property type="entry name" value="DNA methylase specificity domains"/>
    <property type="match status" value="1"/>
</dbReference>
<evidence type="ECO:0000313" key="2">
    <source>
        <dbReference type="Proteomes" id="UP000221734"/>
    </source>
</evidence>
<gene>
    <name evidence="1" type="ORF">KSMBR1_3452</name>
</gene>
<dbReference type="OrthoDB" id="9816225at2"/>
<dbReference type="KEGG" id="kst:KSMBR1_3452"/>
<proteinExistence type="predicted"/>
<name>A0A2C9CJT3_KUEST</name>
<dbReference type="EMBL" id="LT934425">
    <property type="protein sequence ID" value="SOH05926.1"/>
    <property type="molecule type" value="Genomic_DNA"/>
</dbReference>
<sequence>MNSDSAVPGLNRNIALSTEIKIAPYERLKDFNRQCAPYLEKIDINNKQIRILEKLRDLLLQKSMSGKVRFNLKKIKASD</sequence>
<keyword evidence="2" id="KW-1185">Reference proteome</keyword>
<accession>A0A2C9CJT3</accession>
<dbReference type="AlphaFoldDB" id="A0A2C9CJT3"/>
<dbReference type="RefSeq" id="WP_099326452.1">
    <property type="nucleotide sequence ID" value="NZ_LT934425.1"/>
</dbReference>
<dbReference type="InterPro" id="IPR044946">
    <property type="entry name" value="Restrct_endonuc_typeI_TRD_sf"/>
</dbReference>
<evidence type="ECO:0000313" key="1">
    <source>
        <dbReference type="EMBL" id="SOH05926.1"/>
    </source>
</evidence>
<dbReference type="SUPFAM" id="SSF116734">
    <property type="entry name" value="DNA methylase specificity domain"/>
    <property type="match status" value="1"/>
</dbReference>